<organism evidence="1 2">
    <name type="scientific">Paenibacillus wenxiniae</name>
    <dbReference type="NCBI Taxonomy" id="1636843"/>
    <lineage>
        <taxon>Bacteria</taxon>
        <taxon>Bacillati</taxon>
        <taxon>Bacillota</taxon>
        <taxon>Bacilli</taxon>
        <taxon>Bacillales</taxon>
        <taxon>Paenibacillaceae</taxon>
        <taxon>Paenibacillus</taxon>
    </lineage>
</organism>
<dbReference type="EMBL" id="JBHUEH010000011">
    <property type="protein sequence ID" value="MFD1885403.1"/>
    <property type="molecule type" value="Genomic_DNA"/>
</dbReference>
<name>A0ABW4RGW0_9BACL</name>
<evidence type="ECO:0000313" key="2">
    <source>
        <dbReference type="Proteomes" id="UP001597233"/>
    </source>
</evidence>
<dbReference type="Proteomes" id="UP001597233">
    <property type="component" value="Unassembled WGS sequence"/>
</dbReference>
<evidence type="ECO:0000313" key="1">
    <source>
        <dbReference type="EMBL" id="MFD1885403.1"/>
    </source>
</evidence>
<keyword evidence="2" id="KW-1185">Reference proteome</keyword>
<gene>
    <name evidence="1" type="ORF">ACFSC9_07665</name>
</gene>
<comment type="caution">
    <text evidence="1">The sequence shown here is derived from an EMBL/GenBank/DDBJ whole genome shotgun (WGS) entry which is preliminary data.</text>
</comment>
<proteinExistence type="predicted"/>
<sequence length="44" mass="5116">MTEHTFVQKAENTERLYEAVIPYPSMSEYEMHAARSKLTVKLAN</sequence>
<accession>A0ABW4RGW0</accession>
<protein>
    <submittedName>
        <fullName evidence="1">Uncharacterized protein</fullName>
    </submittedName>
</protein>
<dbReference type="RefSeq" id="WP_347325678.1">
    <property type="nucleotide sequence ID" value="NZ_JBCGUH010000007.1"/>
</dbReference>
<reference evidence="2" key="1">
    <citation type="journal article" date="2019" name="Int. J. Syst. Evol. Microbiol.">
        <title>The Global Catalogue of Microorganisms (GCM) 10K type strain sequencing project: providing services to taxonomists for standard genome sequencing and annotation.</title>
        <authorList>
            <consortium name="The Broad Institute Genomics Platform"/>
            <consortium name="The Broad Institute Genome Sequencing Center for Infectious Disease"/>
            <person name="Wu L."/>
            <person name="Ma J."/>
        </authorList>
    </citation>
    <scope>NUCLEOTIDE SEQUENCE [LARGE SCALE GENOMIC DNA]</scope>
    <source>
        <strain evidence="2">CCUG 54950</strain>
    </source>
</reference>